<evidence type="ECO:0000313" key="1">
    <source>
        <dbReference type="EMBL" id="CCI41462.1"/>
    </source>
</evidence>
<dbReference type="InParanoid" id="A0A024G4K5"/>
<evidence type="ECO:0000313" key="2">
    <source>
        <dbReference type="Proteomes" id="UP000053237"/>
    </source>
</evidence>
<name>A0A024G4K5_9STRA</name>
<gene>
    <name evidence="1" type="ORF">BN9_022460</name>
</gene>
<accession>A0A024G4K5</accession>
<reference evidence="1 2" key="1">
    <citation type="submission" date="2012-05" db="EMBL/GenBank/DDBJ databases">
        <title>Recombination and specialization in a pathogen metapopulation.</title>
        <authorList>
            <person name="Gardiner A."/>
            <person name="Kemen E."/>
            <person name="Schultz-Larsen T."/>
            <person name="MacLean D."/>
            <person name="Van Oosterhout C."/>
            <person name="Jones J.D.G."/>
        </authorList>
    </citation>
    <scope>NUCLEOTIDE SEQUENCE [LARGE SCALE GENOMIC DNA]</scope>
    <source>
        <strain evidence="1 2">Ac Nc2</strain>
    </source>
</reference>
<dbReference type="AlphaFoldDB" id="A0A024G4K5"/>
<sequence length="109" mass="13033">MGHKHQVFSREDRRHNHLAWCLLSSSCSSHTCWVILFQPARGIADFVRYILLFSLIKIIFLLKTHLRSRDLDKEMVENAFQKSRHLQCGFSPCACKRRFFKLFGYRMDR</sequence>
<proteinExistence type="predicted"/>
<protein>
    <submittedName>
        <fullName evidence="1">Uncharacterized protein</fullName>
    </submittedName>
</protein>
<dbReference type="PROSITE" id="PS51257">
    <property type="entry name" value="PROKAR_LIPOPROTEIN"/>
    <property type="match status" value="1"/>
</dbReference>
<dbReference type="Proteomes" id="UP000053237">
    <property type="component" value="Unassembled WGS sequence"/>
</dbReference>
<comment type="caution">
    <text evidence="1">The sequence shown here is derived from an EMBL/GenBank/DDBJ whole genome shotgun (WGS) entry which is preliminary data.</text>
</comment>
<dbReference type="EMBL" id="CAIX01000019">
    <property type="protein sequence ID" value="CCI41462.1"/>
    <property type="molecule type" value="Genomic_DNA"/>
</dbReference>
<keyword evidence="2" id="KW-1185">Reference proteome</keyword>
<organism evidence="1 2">
    <name type="scientific">Albugo candida</name>
    <dbReference type="NCBI Taxonomy" id="65357"/>
    <lineage>
        <taxon>Eukaryota</taxon>
        <taxon>Sar</taxon>
        <taxon>Stramenopiles</taxon>
        <taxon>Oomycota</taxon>
        <taxon>Peronosporomycetes</taxon>
        <taxon>Albuginales</taxon>
        <taxon>Albuginaceae</taxon>
        <taxon>Albugo</taxon>
    </lineage>
</organism>